<evidence type="ECO:0000313" key="2">
    <source>
        <dbReference type="Proteomes" id="UP001595711"/>
    </source>
</evidence>
<reference evidence="2" key="1">
    <citation type="journal article" date="2019" name="Int. J. Syst. Evol. Microbiol.">
        <title>The Global Catalogue of Microorganisms (GCM) 10K type strain sequencing project: providing services to taxonomists for standard genome sequencing and annotation.</title>
        <authorList>
            <consortium name="The Broad Institute Genomics Platform"/>
            <consortium name="The Broad Institute Genome Sequencing Center for Infectious Disease"/>
            <person name="Wu L."/>
            <person name="Ma J."/>
        </authorList>
    </citation>
    <scope>NUCLEOTIDE SEQUENCE [LARGE SCALE GENOMIC DNA]</scope>
    <source>
        <strain evidence="2">KCTC 42182</strain>
    </source>
</reference>
<keyword evidence="2" id="KW-1185">Reference proteome</keyword>
<accession>A0ABV7VEN6</accession>
<dbReference type="PROSITE" id="PS51257">
    <property type="entry name" value="PROKAR_LIPOPROTEIN"/>
    <property type="match status" value="1"/>
</dbReference>
<comment type="caution">
    <text evidence="1">The sequence shown here is derived from an EMBL/GenBank/DDBJ whole genome shotgun (WGS) entry which is preliminary data.</text>
</comment>
<dbReference type="Proteomes" id="UP001595711">
    <property type="component" value="Unassembled WGS sequence"/>
</dbReference>
<protein>
    <recommendedName>
        <fullName evidence="3">DUF2846 domain-containing protein</fullName>
    </recommendedName>
</protein>
<proteinExistence type="predicted"/>
<dbReference type="RefSeq" id="WP_379724220.1">
    <property type="nucleotide sequence ID" value="NZ_JBHRYJ010000001.1"/>
</dbReference>
<evidence type="ECO:0008006" key="3">
    <source>
        <dbReference type="Google" id="ProtNLM"/>
    </source>
</evidence>
<organism evidence="1 2">
    <name type="scientific">Ferrovibrio xuzhouensis</name>
    <dbReference type="NCBI Taxonomy" id="1576914"/>
    <lineage>
        <taxon>Bacteria</taxon>
        <taxon>Pseudomonadati</taxon>
        <taxon>Pseudomonadota</taxon>
        <taxon>Alphaproteobacteria</taxon>
        <taxon>Rhodospirillales</taxon>
        <taxon>Rhodospirillaceae</taxon>
        <taxon>Ferrovibrio</taxon>
    </lineage>
</organism>
<name>A0ABV7VEN6_9PROT</name>
<evidence type="ECO:0000313" key="1">
    <source>
        <dbReference type="EMBL" id="MFC3675512.1"/>
    </source>
</evidence>
<gene>
    <name evidence="1" type="ORF">ACFOOQ_08160</name>
</gene>
<dbReference type="EMBL" id="JBHRYJ010000001">
    <property type="protein sequence ID" value="MFC3675512.1"/>
    <property type="molecule type" value="Genomic_DNA"/>
</dbReference>
<sequence length="305" mass="32535">MRRGIFSVVILAALGGCQTMKPKDATPDMQMPPKPADTARIVLFRKDAMTGAPSTAPVVSLDGEALGEIDDETLFIRDVPPGVHRITLAMAAGAAHDNVEIDPPLLIADINAGGEWYIETVLTQPCSAGTRPVNLMSAPTGTIVGDAALAGISLASAALARATLSCREVYVSQPSWPLSTWNLNPLLAKAGAKPAEPAADRTLPQSGLSWTAVSEKIQDDVTSHDDDYKSRFGFGEHTNLLVQEIGFVSDDASGTPKRPRITVTLDYLQVDQETLVGQHARRRLQYTLTRDGDTLAVASWQVVAP</sequence>